<evidence type="ECO:0000313" key="3">
    <source>
        <dbReference type="Proteomes" id="UP001221898"/>
    </source>
</evidence>
<gene>
    <name evidence="2" type="ORF">AAFF_G00357070</name>
</gene>
<dbReference type="Proteomes" id="UP001221898">
    <property type="component" value="Unassembled WGS sequence"/>
</dbReference>
<accession>A0AAD7T8J1</accession>
<feature type="region of interest" description="Disordered" evidence="1">
    <location>
        <begin position="69"/>
        <end position="92"/>
    </location>
</feature>
<dbReference type="SUPFAM" id="SSF57997">
    <property type="entry name" value="Tropomyosin"/>
    <property type="match status" value="1"/>
</dbReference>
<sequence>MSEDQKSQLTDIRRATASIEGKFSEVLGRLSDVEGRLNFLEDAAAEAKAKPAATVTEVESLRRRLDEVEDRSRWGGAPGRDARYPLCSSRWP</sequence>
<organism evidence="2 3">
    <name type="scientific">Aldrovandia affinis</name>
    <dbReference type="NCBI Taxonomy" id="143900"/>
    <lineage>
        <taxon>Eukaryota</taxon>
        <taxon>Metazoa</taxon>
        <taxon>Chordata</taxon>
        <taxon>Craniata</taxon>
        <taxon>Vertebrata</taxon>
        <taxon>Euteleostomi</taxon>
        <taxon>Actinopterygii</taxon>
        <taxon>Neopterygii</taxon>
        <taxon>Teleostei</taxon>
        <taxon>Notacanthiformes</taxon>
        <taxon>Halosauridae</taxon>
        <taxon>Aldrovandia</taxon>
    </lineage>
</organism>
<name>A0AAD7T8J1_9TELE</name>
<keyword evidence="3" id="KW-1185">Reference proteome</keyword>
<comment type="caution">
    <text evidence="2">The sequence shown here is derived from an EMBL/GenBank/DDBJ whole genome shotgun (WGS) entry which is preliminary data.</text>
</comment>
<proteinExistence type="predicted"/>
<protein>
    <submittedName>
        <fullName evidence="2">Uncharacterized protein</fullName>
    </submittedName>
</protein>
<dbReference type="AlphaFoldDB" id="A0AAD7T8J1"/>
<evidence type="ECO:0000256" key="1">
    <source>
        <dbReference type="SAM" id="MobiDB-lite"/>
    </source>
</evidence>
<dbReference type="EMBL" id="JAINUG010000006">
    <property type="protein sequence ID" value="KAJ8416419.1"/>
    <property type="molecule type" value="Genomic_DNA"/>
</dbReference>
<evidence type="ECO:0000313" key="2">
    <source>
        <dbReference type="EMBL" id="KAJ8416419.1"/>
    </source>
</evidence>
<reference evidence="2" key="1">
    <citation type="journal article" date="2023" name="Science">
        <title>Genome structures resolve the early diversification of teleost fishes.</title>
        <authorList>
            <person name="Parey E."/>
            <person name="Louis A."/>
            <person name="Montfort J."/>
            <person name="Bouchez O."/>
            <person name="Roques C."/>
            <person name="Iampietro C."/>
            <person name="Lluch J."/>
            <person name="Castinel A."/>
            <person name="Donnadieu C."/>
            <person name="Desvignes T."/>
            <person name="Floi Bucao C."/>
            <person name="Jouanno E."/>
            <person name="Wen M."/>
            <person name="Mejri S."/>
            <person name="Dirks R."/>
            <person name="Jansen H."/>
            <person name="Henkel C."/>
            <person name="Chen W.J."/>
            <person name="Zahm M."/>
            <person name="Cabau C."/>
            <person name="Klopp C."/>
            <person name="Thompson A.W."/>
            <person name="Robinson-Rechavi M."/>
            <person name="Braasch I."/>
            <person name="Lecointre G."/>
            <person name="Bobe J."/>
            <person name="Postlethwait J.H."/>
            <person name="Berthelot C."/>
            <person name="Roest Crollius H."/>
            <person name="Guiguen Y."/>
        </authorList>
    </citation>
    <scope>NUCLEOTIDE SEQUENCE</scope>
    <source>
        <strain evidence="2">NC1722</strain>
    </source>
</reference>